<dbReference type="PROSITE" id="PS52029">
    <property type="entry name" value="LD_TPASE"/>
    <property type="match status" value="1"/>
</dbReference>
<dbReference type="InterPro" id="IPR005490">
    <property type="entry name" value="LD_TPept_cat_dom"/>
</dbReference>
<feature type="active site" description="Nucleophile" evidence="13">
    <location>
        <position position="341"/>
    </location>
</feature>
<evidence type="ECO:0000256" key="7">
    <source>
        <dbReference type="ARBA" id="ARBA00023136"/>
    </source>
</evidence>
<dbReference type="PANTHER" id="PTHR30582">
    <property type="entry name" value="L,D-TRANSPEPTIDASE"/>
    <property type="match status" value="1"/>
</dbReference>
<dbReference type="SUPFAM" id="SSF141523">
    <property type="entry name" value="L,D-transpeptidase catalytic domain-like"/>
    <property type="match status" value="1"/>
</dbReference>
<keyword evidence="4 15" id="KW-0732">Signal</keyword>
<evidence type="ECO:0000256" key="4">
    <source>
        <dbReference type="ARBA" id="ARBA00022729"/>
    </source>
</evidence>
<keyword evidence="11 13" id="KW-0961">Cell wall biogenesis/degradation</keyword>
<comment type="pathway">
    <text evidence="12">Glycan biosynthesis.</text>
</comment>
<dbReference type="GO" id="GO:0018104">
    <property type="term" value="P:peptidoglycan-protein cross-linking"/>
    <property type="evidence" value="ECO:0007669"/>
    <property type="project" value="TreeGrafter"/>
</dbReference>
<feature type="active site" description="Proton donor/acceptor" evidence="13">
    <location>
        <position position="323"/>
    </location>
</feature>
<evidence type="ECO:0000259" key="16">
    <source>
        <dbReference type="PROSITE" id="PS52029"/>
    </source>
</evidence>
<dbReference type="GO" id="GO:0005576">
    <property type="term" value="C:extracellular region"/>
    <property type="evidence" value="ECO:0007669"/>
    <property type="project" value="TreeGrafter"/>
</dbReference>
<keyword evidence="8" id="KW-0564">Palmitate</keyword>
<dbReference type="GO" id="GO:0008360">
    <property type="term" value="P:regulation of cell shape"/>
    <property type="evidence" value="ECO:0007669"/>
    <property type="project" value="UniProtKB-UniRule"/>
</dbReference>
<dbReference type="InterPro" id="IPR050979">
    <property type="entry name" value="LD-transpeptidase"/>
</dbReference>
<evidence type="ECO:0000256" key="12">
    <source>
        <dbReference type="ARBA" id="ARBA00060592"/>
    </source>
</evidence>
<feature type="chain" id="PRO_5038569520" evidence="15">
    <location>
        <begin position="20"/>
        <end position="468"/>
    </location>
</feature>
<dbReference type="InterPro" id="IPR041280">
    <property type="entry name" value="Big_10"/>
</dbReference>
<comment type="caution">
    <text evidence="17">The sequence shown here is derived from an EMBL/GenBank/DDBJ whole genome shotgun (WGS) entry which is preliminary data.</text>
</comment>
<dbReference type="RefSeq" id="WP_196196224.1">
    <property type="nucleotide sequence ID" value="NZ_JADPRT010000010.1"/>
</dbReference>
<evidence type="ECO:0000256" key="13">
    <source>
        <dbReference type="PROSITE-ProRule" id="PRU01373"/>
    </source>
</evidence>
<dbReference type="CDD" id="cd16913">
    <property type="entry name" value="YkuD_like"/>
    <property type="match status" value="1"/>
</dbReference>
<evidence type="ECO:0000256" key="10">
    <source>
        <dbReference type="ARBA" id="ARBA00023315"/>
    </source>
</evidence>
<keyword evidence="2" id="KW-1003">Cell membrane</keyword>
<dbReference type="FunFam" id="2.40.440.10:FF:000005">
    <property type="entry name" value="L,D-transpeptidase 2"/>
    <property type="match status" value="1"/>
</dbReference>
<dbReference type="Gene3D" id="2.60.40.3780">
    <property type="match status" value="1"/>
</dbReference>
<keyword evidence="3" id="KW-0808">Transferase</keyword>
<dbReference type="EMBL" id="JADPRT010000010">
    <property type="protein sequence ID" value="MBF9071068.1"/>
    <property type="molecule type" value="Genomic_DNA"/>
</dbReference>
<comment type="pathway">
    <text evidence="1 13">Cell wall biogenesis; peptidoglycan biosynthesis.</text>
</comment>
<keyword evidence="9" id="KW-0449">Lipoprotein</keyword>
<dbReference type="AlphaFoldDB" id="A0A931B6C9"/>
<keyword evidence="7" id="KW-0472">Membrane</keyword>
<keyword evidence="10" id="KW-0012">Acyltransferase</keyword>
<evidence type="ECO:0000256" key="2">
    <source>
        <dbReference type="ARBA" id="ARBA00022475"/>
    </source>
</evidence>
<keyword evidence="6 13" id="KW-0573">Peptidoglycan synthesis</keyword>
<evidence type="ECO:0000313" key="18">
    <source>
        <dbReference type="Proteomes" id="UP000657385"/>
    </source>
</evidence>
<evidence type="ECO:0000256" key="6">
    <source>
        <dbReference type="ARBA" id="ARBA00022984"/>
    </source>
</evidence>
<proteinExistence type="predicted"/>
<accession>A0A931B6C9</accession>
<dbReference type="Pfam" id="PF17964">
    <property type="entry name" value="Big_10"/>
    <property type="match status" value="1"/>
</dbReference>
<dbReference type="Proteomes" id="UP000657385">
    <property type="component" value="Unassembled WGS sequence"/>
</dbReference>
<dbReference type="Gene3D" id="2.40.440.10">
    <property type="entry name" value="L,D-transpeptidase catalytic domain-like"/>
    <property type="match status" value="1"/>
</dbReference>
<evidence type="ECO:0000256" key="15">
    <source>
        <dbReference type="SAM" id="SignalP"/>
    </source>
</evidence>
<dbReference type="Gene3D" id="2.60.40.3710">
    <property type="match status" value="1"/>
</dbReference>
<protein>
    <submittedName>
        <fullName evidence="17">L,D-transpeptidase family protein</fullName>
    </submittedName>
</protein>
<evidence type="ECO:0000256" key="3">
    <source>
        <dbReference type="ARBA" id="ARBA00022679"/>
    </source>
</evidence>
<feature type="region of interest" description="Disordered" evidence="14">
    <location>
        <begin position="443"/>
        <end position="468"/>
    </location>
</feature>
<evidence type="ECO:0000313" key="17">
    <source>
        <dbReference type="EMBL" id="MBF9071068.1"/>
    </source>
</evidence>
<evidence type="ECO:0000256" key="5">
    <source>
        <dbReference type="ARBA" id="ARBA00022960"/>
    </source>
</evidence>
<sequence>MKSAQSVWVRSLLTGAALATPLALTACSGGGVEPPAQVDAATLVQMSPTTDGKTGVDPNLPVVVTARNGGRLTDVTVVADNGRHVAGTLAADGRSWRSSSPLAIATHYTVRVTAADGDGRGSVQRDFTTLNSSALLTATMTPGDHAVYGVGEPLTVALSAPVHDPAARKTVERALTVRSTPQVVGGWYWVDDKTLHFRPQSYWPTHATIAAAFDLHGAQVQKGLYGGAPASVAFRTGDRMLAVTDAASDYLTVYKNGQEIRSIPVTTGKPGFSTRNGIKVVLEQSQEVFMNSSTVGIAADSPNAYHLDVYWDTRVTWSGEFVHAAPWSVGSQGVSNVSHGCTGMSTGNAEWFYNAFRRGDLVQVINSEGHQMEPFGNGFGDWNLSWSAWQQGSALGGPVRTAPVTAADLAAATASASTTAASTTASTASTASGASTTAASTASVSTTNDATQGSGASALTAGFLRPGT</sequence>
<dbReference type="Pfam" id="PF03734">
    <property type="entry name" value="YkuD"/>
    <property type="match status" value="1"/>
</dbReference>
<organism evidence="17 18">
    <name type="scientific">Streptacidiphilus fuscans</name>
    <dbReference type="NCBI Taxonomy" id="2789292"/>
    <lineage>
        <taxon>Bacteria</taxon>
        <taxon>Bacillati</taxon>
        <taxon>Actinomycetota</taxon>
        <taxon>Actinomycetes</taxon>
        <taxon>Kitasatosporales</taxon>
        <taxon>Streptomycetaceae</taxon>
        <taxon>Streptacidiphilus</taxon>
    </lineage>
</organism>
<name>A0A931B6C9_9ACTN</name>
<keyword evidence="18" id="KW-1185">Reference proteome</keyword>
<reference evidence="17" key="1">
    <citation type="submission" date="2020-11" db="EMBL/GenBank/DDBJ databases">
        <title>Isolation and identification of active actinomycetes.</title>
        <authorList>
            <person name="Yu B."/>
        </authorList>
    </citation>
    <scope>NUCLEOTIDE SEQUENCE</scope>
    <source>
        <strain evidence="17">NEAU-YB345</strain>
    </source>
</reference>
<evidence type="ECO:0000256" key="8">
    <source>
        <dbReference type="ARBA" id="ARBA00023139"/>
    </source>
</evidence>
<dbReference type="InterPro" id="IPR038063">
    <property type="entry name" value="Transpep_catalytic_dom"/>
</dbReference>
<dbReference type="PANTHER" id="PTHR30582:SF2">
    <property type="entry name" value="L,D-TRANSPEPTIDASE YCIB-RELATED"/>
    <property type="match status" value="1"/>
</dbReference>
<dbReference type="GO" id="GO:0071555">
    <property type="term" value="P:cell wall organization"/>
    <property type="evidence" value="ECO:0007669"/>
    <property type="project" value="UniProtKB-UniRule"/>
</dbReference>
<evidence type="ECO:0000256" key="11">
    <source>
        <dbReference type="ARBA" id="ARBA00023316"/>
    </source>
</evidence>
<evidence type="ECO:0000256" key="1">
    <source>
        <dbReference type="ARBA" id="ARBA00004752"/>
    </source>
</evidence>
<dbReference type="GO" id="GO:0016746">
    <property type="term" value="F:acyltransferase activity"/>
    <property type="evidence" value="ECO:0007669"/>
    <property type="project" value="UniProtKB-KW"/>
</dbReference>
<dbReference type="PROSITE" id="PS51257">
    <property type="entry name" value="PROKAR_LIPOPROTEIN"/>
    <property type="match status" value="1"/>
</dbReference>
<evidence type="ECO:0000256" key="9">
    <source>
        <dbReference type="ARBA" id="ARBA00023288"/>
    </source>
</evidence>
<dbReference type="GO" id="GO:0071972">
    <property type="term" value="F:peptidoglycan L,D-transpeptidase activity"/>
    <property type="evidence" value="ECO:0007669"/>
    <property type="project" value="TreeGrafter"/>
</dbReference>
<feature type="domain" description="L,D-TPase catalytic" evidence="16">
    <location>
        <begin position="240"/>
        <end position="365"/>
    </location>
</feature>
<evidence type="ECO:0000256" key="14">
    <source>
        <dbReference type="SAM" id="MobiDB-lite"/>
    </source>
</evidence>
<gene>
    <name evidence="17" type="ORF">I2501_23910</name>
</gene>
<keyword evidence="5 13" id="KW-0133">Cell shape</keyword>
<feature type="signal peptide" evidence="15">
    <location>
        <begin position="1"/>
        <end position="19"/>
    </location>
</feature>